<accession>A0A553NER5</accession>
<dbReference type="GO" id="GO:0051225">
    <property type="term" value="P:spindle assembly"/>
    <property type="evidence" value="ECO:0007669"/>
    <property type="project" value="InterPro"/>
</dbReference>
<sequence>MNSQNEAIRSWLATVFDKPEDIPHYELNAENLSVLMEFASACQERERLEKNRQDLVRRQKEEYKAEAEKLEKVVALVDSPGLNSQSQTLVDILAQVADLLDCDDPSPNELSLLLYELKAKVSKIPVQMYRKQNKLKDLQAKNVRALKDLSQTQVKLGTIEKEMKKNKVNTQQSEKKMEFLKEKQVEYAKTVAKYESVLHKNGYRPELEHEALMAMKEQMDDLQNTLKPLKAKLESYQALPPNVELAKAKVAEAQAQLLELTHQLTHEISTLHI</sequence>
<keyword evidence="8" id="KW-0206">Cytoskeleton</keyword>
<dbReference type="AlphaFoldDB" id="A0A553NER5"/>
<comment type="caution">
    <text evidence="11">The sequence shown here is derived from an EMBL/GenBank/DDBJ whole genome shotgun (WGS) entry which is preliminary data.</text>
</comment>
<evidence type="ECO:0000256" key="8">
    <source>
        <dbReference type="ARBA" id="ARBA00023212"/>
    </source>
</evidence>
<keyword evidence="12" id="KW-1185">Reference proteome</keyword>
<dbReference type="STRING" id="6832.A0A553NER5"/>
<keyword evidence="3" id="KW-0963">Cytoplasm</keyword>
<evidence type="ECO:0000256" key="10">
    <source>
        <dbReference type="SAM" id="Coils"/>
    </source>
</evidence>
<dbReference type="GO" id="GO:0005829">
    <property type="term" value="C:cytosol"/>
    <property type="evidence" value="ECO:0007669"/>
    <property type="project" value="TreeGrafter"/>
</dbReference>
<organism evidence="11 12">
    <name type="scientific">Tigriopus californicus</name>
    <name type="common">Marine copepod</name>
    <dbReference type="NCBI Taxonomy" id="6832"/>
    <lineage>
        <taxon>Eukaryota</taxon>
        <taxon>Metazoa</taxon>
        <taxon>Ecdysozoa</taxon>
        <taxon>Arthropoda</taxon>
        <taxon>Crustacea</taxon>
        <taxon>Multicrustacea</taxon>
        <taxon>Hexanauplia</taxon>
        <taxon>Copepoda</taxon>
        <taxon>Harpacticoida</taxon>
        <taxon>Harpacticidae</taxon>
        <taxon>Tigriopus</taxon>
    </lineage>
</organism>
<evidence type="ECO:0000256" key="3">
    <source>
        <dbReference type="ARBA" id="ARBA00022490"/>
    </source>
</evidence>
<evidence type="ECO:0000256" key="9">
    <source>
        <dbReference type="ARBA" id="ARBA00023306"/>
    </source>
</evidence>
<evidence type="ECO:0000256" key="4">
    <source>
        <dbReference type="ARBA" id="ARBA00022618"/>
    </source>
</evidence>
<evidence type="ECO:0000256" key="6">
    <source>
        <dbReference type="ARBA" id="ARBA00022776"/>
    </source>
</evidence>
<evidence type="ECO:0000256" key="2">
    <source>
        <dbReference type="ARBA" id="ARBA00005479"/>
    </source>
</evidence>
<dbReference type="Pfam" id="PF25762">
    <property type="entry name" value="HAUS1"/>
    <property type="match status" value="1"/>
</dbReference>
<protein>
    <recommendedName>
        <fullName evidence="13">HAUS augmin-like complex subunit 1</fullName>
    </recommendedName>
</protein>
<keyword evidence="5" id="KW-0493">Microtubule</keyword>
<name>A0A553NER5_TIGCA</name>
<keyword evidence="7 10" id="KW-0175">Coiled coil</keyword>
<dbReference type="GO" id="GO:0005819">
    <property type="term" value="C:spindle"/>
    <property type="evidence" value="ECO:0007669"/>
    <property type="project" value="UniProtKB-SubCell"/>
</dbReference>
<evidence type="ECO:0000256" key="5">
    <source>
        <dbReference type="ARBA" id="ARBA00022701"/>
    </source>
</evidence>
<dbReference type="GO" id="GO:0005874">
    <property type="term" value="C:microtubule"/>
    <property type="evidence" value="ECO:0007669"/>
    <property type="project" value="UniProtKB-KW"/>
</dbReference>
<feature type="coiled-coil region" evidence="10">
    <location>
        <begin position="212"/>
        <end position="263"/>
    </location>
</feature>
<dbReference type="OMA" id="CEAQMES"/>
<evidence type="ECO:0000256" key="7">
    <source>
        <dbReference type="ARBA" id="ARBA00023054"/>
    </source>
</evidence>
<evidence type="ECO:0000256" key="1">
    <source>
        <dbReference type="ARBA" id="ARBA00004186"/>
    </source>
</evidence>
<dbReference type="PANTHER" id="PTHR31570">
    <property type="entry name" value="HAUS AUGMIN-LIKE COMPLEX SUBUNIT 1"/>
    <property type="match status" value="1"/>
</dbReference>
<dbReference type="Proteomes" id="UP000318571">
    <property type="component" value="Chromosome 10"/>
</dbReference>
<dbReference type="OrthoDB" id="5372507at2759"/>
<dbReference type="PANTHER" id="PTHR31570:SF1">
    <property type="entry name" value="HAUS AUGMIN-LIKE COMPLEX SUBUNIT 1"/>
    <property type="match status" value="1"/>
</dbReference>
<keyword evidence="4" id="KW-0132">Cell division</keyword>
<dbReference type="EMBL" id="VCGU01000458">
    <property type="protein sequence ID" value="TRY63898.1"/>
    <property type="molecule type" value="Genomic_DNA"/>
</dbReference>
<dbReference type="InterPro" id="IPR026243">
    <property type="entry name" value="HAUS1"/>
</dbReference>
<comment type="subcellular location">
    <subcellularLocation>
        <location evidence="1">Cytoplasm</location>
        <location evidence="1">Cytoskeleton</location>
        <location evidence="1">Spindle</location>
    </subcellularLocation>
</comment>
<gene>
    <name evidence="11" type="ORF">TCAL_07263</name>
</gene>
<dbReference type="GO" id="GO:0051301">
    <property type="term" value="P:cell division"/>
    <property type="evidence" value="ECO:0007669"/>
    <property type="project" value="UniProtKB-KW"/>
</dbReference>
<feature type="coiled-coil region" evidence="10">
    <location>
        <begin position="38"/>
        <end position="73"/>
    </location>
</feature>
<evidence type="ECO:0000313" key="11">
    <source>
        <dbReference type="EMBL" id="TRY63898.1"/>
    </source>
</evidence>
<comment type="similarity">
    <text evidence="2">Belongs to the HAUS1 family.</text>
</comment>
<reference evidence="11 12" key="1">
    <citation type="journal article" date="2018" name="Nat. Ecol. Evol.">
        <title>Genomic signatures of mitonuclear coevolution across populations of Tigriopus californicus.</title>
        <authorList>
            <person name="Barreto F.S."/>
            <person name="Watson E.T."/>
            <person name="Lima T.G."/>
            <person name="Willett C.S."/>
            <person name="Edmands S."/>
            <person name="Li W."/>
            <person name="Burton R.S."/>
        </authorList>
    </citation>
    <scope>NUCLEOTIDE SEQUENCE [LARGE SCALE GENOMIC DNA]</scope>
    <source>
        <strain evidence="11 12">San Diego</strain>
    </source>
</reference>
<proteinExistence type="inferred from homology"/>
<keyword evidence="6" id="KW-0498">Mitosis</keyword>
<evidence type="ECO:0008006" key="13">
    <source>
        <dbReference type="Google" id="ProtNLM"/>
    </source>
</evidence>
<evidence type="ECO:0000313" key="12">
    <source>
        <dbReference type="Proteomes" id="UP000318571"/>
    </source>
</evidence>
<dbReference type="GO" id="GO:0070652">
    <property type="term" value="C:HAUS complex"/>
    <property type="evidence" value="ECO:0007669"/>
    <property type="project" value="InterPro"/>
</dbReference>
<keyword evidence="9" id="KW-0131">Cell cycle</keyword>